<feature type="region of interest" description="Disordered" evidence="2">
    <location>
        <begin position="465"/>
        <end position="586"/>
    </location>
</feature>
<gene>
    <name evidence="4" type="primary">LOC113850010</name>
</gene>
<proteinExistence type="predicted"/>
<protein>
    <submittedName>
        <fullName evidence="4">WEB family protein At1g65010, chloroplastic</fullName>
    </submittedName>
</protein>
<evidence type="ECO:0000256" key="2">
    <source>
        <dbReference type="SAM" id="MobiDB-lite"/>
    </source>
</evidence>
<sequence length="618" mass="71012">MQQQHRMEEYDEELNQGKEQMSKIEEEKGRAFNELREKKKVAEETNVMFDEVVATKRNSDPHTREHQMGVEDNNSIESSSEHESKNGLELQLSEKDALLDNMRNEMDSLRSSEDDAMVLLSDYKRKVQELEAELDKRKESEANLFDTLVMQTKQLEHNKVLLEESKLEISSLEGKIKEFQVSATQTMKIPGESQLDSESSLSTKESIEGMKTETELEEEKLNLNGTQDGEGLSTNAKTLLQELDLLKNELKSATVAEENSKKAMDDLAFALKEVATEANQAKAKLTISEVELEHTKGDAERWRTMLESTEEKYKELLEATKKEADRYKNTAERLRLEAEETLLAWNGKETELVNCIRRAEEERLHATKETTGLLELLKEAENKTKVSKEENQKLRDILKQALNEANVAKEAAEIAKAENARLQDSLNLLVHENEMLKIHEAASFENIKELKRMLSESSMKDFKIEDIEKSTSKEGSKEDKESGRKAKAQNTHNSADKDHKESKSLNKTFSLNLKDMIPPRKEQHKVGNEEANKEIDDDTLRGSIFDEVDSSDSESRHDGEMGIPDDFDHLDESHFDDSEGDRNSRKRRALLRRFGDLIRRRSFHYHRKDPSNEEHLQT</sequence>
<evidence type="ECO:0000313" key="3">
    <source>
        <dbReference type="Proteomes" id="UP000694853"/>
    </source>
</evidence>
<dbReference type="RefSeq" id="XP_027336108.1">
    <property type="nucleotide sequence ID" value="XM_027480307.1"/>
</dbReference>
<dbReference type="KEGG" id="aprc:113850010"/>
<keyword evidence="3" id="KW-1185">Reference proteome</keyword>
<dbReference type="AlphaFoldDB" id="A0A8B8JZH6"/>
<feature type="compositionally biased region" description="Basic and acidic residues" evidence="2">
    <location>
        <begin position="205"/>
        <end position="214"/>
    </location>
</feature>
<feature type="coiled-coil region" evidence="1">
    <location>
        <begin position="299"/>
        <end position="344"/>
    </location>
</feature>
<dbReference type="PANTHER" id="PTHR35164:SF9">
    <property type="entry name" value="EXPRESSED PROTEIN"/>
    <property type="match status" value="1"/>
</dbReference>
<evidence type="ECO:0000313" key="4">
    <source>
        <dbReference type="RefSeq" id="XP_027336108.1"/>
    </source>
</evidence>
<dbReference type="OrthoDB" id="774313at2759"/>
<dbReference type="PANTHER" id="PTHR35164">
    <property type="entry name" value="EXPRESSED PROTEIN"/>
    <property type="match status" value="1"/>
</dbReference>
<feature type="region of interest" description="Disordered" evidence="2">
    <location>
        <begin position="50"/>
        <end position="92"/>
    </location>
</feature>
<feature type="compositionally biased region" description="Basic and acidic residues" evidence="2">
    <location>
        <begin position="465"/>
        <end position="484"/>
    </location>
</feature>
<accession>A0A8B8JZH6</accession>
<feature type="compositionally biased region" description="Polar residues" evidence="2">
    <location>
        <begin position="194"/>
        <end position="204"/>
    </location>
</feature>
<feature type="region of interest" description="Disordered" evidence="2">
    <location>
        <begin position="1"/>
        <end position="21"/>
    </location>
</feature>
<evidence type="ECO:0000256" key="1">
    <source>
        <dbReference type="SAM" id="Coils"/>
    </source>
</evidence>
<reference evidence="3" key="1">
    <citation type="journal article" date="2019" name="Toxins">
        <title>Detection of Abrin-Like and Prepropulchellin-Like Toxin Genes and Transcripts Using Whole Genome Sequencing and Full-Length Transcript Sequencing of Abrus precatorius.</title>
        <authorList>
            <person name="Hovde B.T."/>
            <person name="Daligault H.E."/>
            <person name="Hanschen E.R."/>
            <person name="Kunde Y.A."/>
            <person name="Johnson M.B."/>
            <person name="Starkenburg S.R."/>
            <person name="Johnson S.L."/>
        </authorList>
    </citation>
    <scope>NUCLEOTIDE SEQUENCE [LARGE SCALE GENOMIC DNA]</scope>
</reference>
<dbReference type="GeneID" id="113850010"/>
<dbReference type="Proteomes" id="UP000694853">
    <property type="component" value="Unplaced"/>
</dbReference>
<feature type="region of interest" description="Disordered" evidence="2">
    <location>
        <begin position="191"/>
        <end position="214"/>
    </location>
</feature>
<keyword evidence="1" id="KW-0175">Coiled coil</keyword>
<name>A0A8B8JZH6_ABRPR</name>
<feature type="compositionally biased region" description="Basic and acidic residues" evidence="2">
    <location>
        <begin position="494"/>
        <end position="504"/>
    </location>
</feature>
<feature type="compositionally biased region" description="Basic and acidic residues" evidence="2">
    <location>
        <begin position="517"/>
        <end position="540"/>
    </location>
</feature>
<feature type="compositionally biased region" description="Basic and acidic residues" evidence="2">
    <location>
        <begin position="53"/>
        <end position="69"/>
    </location>
</feature>
<reference evidence="4" key="2">
    <citation type="submission" date="2025-08" db="UniProtKB">
        <authorList>
            <consortium name="RefSeq"/>
        </authorList>
    </citation>
    <scope>IDENTIFICATION</scope>
    <source>
        <tissue evidence="4">Young leaves</tissue>
    </source>
</reference>
<feature type="coiled-coil region" evidence="1">
    <location>
        <begin position="377"/>
        <end position="432"/>
    </location>
</feature>
<feature type="compositionally biased region" description="Basic and acidic residues" evidence="2">
    <location>
        <begin position="79"/>
        <end position="92"/>
    </location>
</feature>
<feature type="compositionally biased region" description="Basic and acidic residues" evidence="2">
    <location>
        <begin position="553"/>
        <end position="583"/>
    </location>
</feature>
<organism evidence="3 4">
    <name type="scientific">Abrus precatorius</name>
    <name type="common">Indian licorice</name>
    <name type="synonym">Glycine abrus</name>
    <dbReference type="NCBI Taxonomy" id="3816"/>
    <lineage>
        <taxon>Eukaryota</taxon>
        <taxon>Viridiplantae</taxon>
        <taxon>Streptophyta</taxon>
        <taxon>Embryophyta</taxon>
        <taxon>Tracheophyta</taxon>
        <taxon>Spermatophyta</taxon>
        <taxon>Magnoliopsida</taxon>
        <taxon>eudicotyledons</taxon>
        <taxon>Gunneridae</taxon>
        <taxon>Pentapetalae</taxon>
        <taxon>rosids</taxon>
        <taxon>fabids</taxon>
        <taxon>Fabales</taxon>
        <taxon>Fabaceae</taxon>
        <taxon>Papilionoideae</taxon>
        <taxon>50 kb inversion clade</taxon>
        <taxon>NPAAA clade</taxon>
        <taxon>indigoferoid/millettioid clade</taxon>
        <taxon>Abreae</taxon>
        <taxon>Abrus</taxon>
    </lineage>
</organism>